<dbReference type="EMBL" id="DS235053">
    <property type="protein sequence ID" value="EEB11046.1"/>
    <property type="molecule type" value="Genomic_DNA"/>
</dbReference>
<keyword evidence="1" id="KW-0732">Signal</keyword>
<feature type="signal peptide" evidence="1">
    <location>
        <begin position="1"/>
        <end position="18"/>
    </location>
</feature>
<feature type="chain" id="PRO_5014570049" evidence="1">
    <location>
        <begin position="19"/>
        <end position="282"/>
    </location>
</feature>
<dbReference type="OMA" id="IMNTARR"/>
<dbReference type="KEGG" id="phu:Phum_PHUM086180"/>
<dbReference type="Proteomes" id="UP000009046">
    <property type="component" value="Unassembled WGS sequence"/>
</dbReference>
<keyword evidence="4" id="KW-1185">Reference proteome</keyword>
<dbReference type="AlphaFoldDB" id="E0VCE0"/>
<protein>
    <submittedName>
        <fullName evidence="2 3">Uncharacterized protein</fullName>
    </submittedName>
</protein>
<proteinExistence type="predicted"/>
<name>E0VCE0_PEDHC</name>
<sequence length="282" mass="28301">MLVTFIVVINSIVVLSETQNSDLKLDKELDPIAQEVIITTEDSEGGERDKRFILKKIGLKAGLIHLVFGKIDSIIDAKTRAVNEFDKLNVIKNQKYFGITPHPPIHHFNNELVSSLLNAKAKFVSSAVSSVLQSKLTHATGALGAALSGHKTHHQVYTTSGVTKPVVTTVTAVTPVVGAGVGVGVSLPSVASASFGTSAGVGGGSSGSSGASVGASASLPGLASASFGAGAGIPLTAGGGAFSAGASIPGLAGASFGAGGSFPLFGAHLGANERIIGITHIK</sequence>
<evidence type="ECO:0000256" key="1">
    <source>
        <dbReference type="SAM" id="SignalP"/>
    </source>
</evidence>
<gene>
    <name evidence="3" type="primary">8231530</name>
    <name evidence="2" type="ORF">Phum_PHUM086180</name>
</gene>
<evidence type="ECO:0000313" key="3">
    <source>
        <dbReference type="EnsemblMetazoa" id="PHUM086180-PA"/>
    </source>
</evidence>
<reference evidence="2" key="2">
    <citation type="submission" date="2007-04" db="EMBL/GenBank/DDBJ databases">
        <title>The genome of the human body louse.</title>
        <authorList>
            <consortium name="The Human Body Louse Genome Consortium"/>
            <person name="Kirkness E."/>
            <person name="Walenz B."/>
            <person name="Hass B."/>
            <person name="Bruggner R."/>
            <person name="Strausberg R."/>
        </authorList>
    </citation>
    <scope>NUCLEOTIDE SEQUENCE</scope>
    <source>
        <strain evidence="2">USDA</strain>
    </source>
</reference>
<reference evidence="2" key="1">
    <citation type="submission" date="2007-04" db="EMBL/GenBank/DDBJ databases">
        <title>Annotation of Pediculus humanus corporis strain USDA.</title>
        <authorList>
            <person name="Kirkness E."/>
            <person name="Hannick L."/>
            <person name="Hass B."/>
            <person name="Bruggner R."/>
            <person name="Lawson D."/>
            <person name="Bidwell S."/>
            <person name="Joardar V."/>
            <person name="Caler E."/>
            <person name="Walenz B."/>
            <person name="Inman J."/>
            <person name="Schobel S."/>
            <person name="Galinsky K."/>
            <person name="Amedeo P."/>
            <person name="Strausberg R."/>
        </authorList>
    </citation>
    <scope>NUCLEOTIDE SEQUENCE</scope>
    <source>
        <strain evidence="2">USDA</strain>
    </source>
</reference>
<dbReference type="CTD" id="8231530"/>
<dbReference type="VEuPathDB" id="VectorBase:PHUM086180"/>
<organism>
    <name type="scientific">Pediculus humanus subsp. corporis</name>
    <name type="common">Body louse</name>
    <dbReference type="NCBI Taxonomy" id="121224"/>
    <lineage>
        <taxon>Eukaryota</taxon>
        <taxon>Metazoa</taxon>
        <taxon>Ecdysozoa</taxon>
        <taxon>Arthropoda</taxon>
        <taxon>Hexapoda</taxon>
        <taxon>Insecta</taxon>
        <taxon>Pterygota</taxon>
        <taxon>Neoptera</taxon>
        <taxon>Paraneoptera</taxon>
        <taxon>Psocodea</taxon>
        <taxon>Troctomorpha</taxon>
        <taxon>Phthiraptera</taxon>
        <taxon>Anoplura</taxon>
        <taxon>Pediculidae</taxon>
        <taxon>Pediculus</taxon>
    </lineage>
</organism>
<evidence type="ECO:0000313" key="4">
    <source>
        <dbReference type="Proteomes" id="UP000009046"/>
    </source>
</evidence>
<evidence type="ECO:0000313" key="2">
    <source>
        <dbReference type="EMBL" id="EEB11046.1"/>
    </source>
</evidence>
<dbReference type="EMBL" id="AAZO01001028">
    <property type="status" value="NOT_ANNOTATED_CDS"/>
    <property type="molecule type" value="Genomic_DNA"/>
</dbReference>
<dbReference type="EnsemblMetazoa" id="PHUM086180-RA">
    <property type="protein sequence ID" value="PHUM086180-PA"/>
    <property type="gene ID" value="PHUM086180"/>
</dbReference>
<accession>E0VCE0</accession>
<dbReference type="RefSeq" id="XP_002423784.1">
    <property type="nucleotide sequence ID" value="XM_002423739.1"/>
</dbReference>
<dbReference type="HOGENOM" id="CLU_987985_0_0_1"/>
<dbReference type="OrthoDB" id="8197466at2759"/>
<dbReference type="GeneID" id="8231530"/>
<reference evidence="3" key="3">
    <citation type="submission" date="2020-05" db="UniProtKB">
        <authorList>
            <consortium name="EnsemblMetazoa"/>
        </authorList>
    </citation>
    <scope>IDENTIFICATION</scope>
    <source>
        <strain evidence="3">USDA</strain>
    </source>
</reference>
<dbReference type="InParanoid" id="E0VCE0"/>